<feature type="domain" description="SHSP" evidence="3">
    <location>
        <begin position="34"/>
        <end position="145"/>
    </location>
</feature>
<dbReference type="Pfam" id="PF00011">
    <property type="entry name" value="HSP20"/>
    <property type="match status" value="1"/>
</dbReference>
<dbReference type="Gene3D" id="2.60.40.790">
    <property type="match status" value="1"/>
</dbReference>
<dbReference type="Proteomes" id="UP000623967">
    <property type="component" value="Unassembled WGS sequence"/>
</dbReference>
<evidence type="ECO:0000256" key="1">
    <source>
        <dbReference type="PROSITE-ProRule" id="PRU00285"/>
    </source>
</evidence>
<evidence type="ECO:0000259" key="3">
    <source>
        <dbReference type="PROSITE" id="PS01031"/>
    </source>
</evidence>
<name>A0ABS1TJT8_9BACI</name>
<keyword evidence="5" id="KW-1185">Reference proteome</keyword>
<dbReference type="SUPFAM" id="SSF49764">
    <property type="entry name" value="HSP20-like chaperones"/>
    <property type="match status" value="1"/>
</dbReference>
<dbReference type="InterPro" id="IPR008978">
    <property type="entry name" value="HSP20-like_chaperone"/>
</dbReference>
<reference evidence="4 5" key="1">
    <citation type="submission" date="2021-01" db="EMBL/GenBank/DDBJ databases">
        <title>Genome public.</title>
        <authorList>
            <person name="Liu C."/>
            <person name="Sun Q."/>
        </authorList>
    </citation>
    <scope>NUCLEOTIDE SEQUENCE [LARGE SCALE GENOMIC DNA]</scope>
    <source>
        <strain evidence="4 5">YIM B02564</strain>
    </source>
</reference>
<sequence length="145" mass="17377">MNYLSPFRKRARDLSAEMWDSFSDFFNENFFEPVRSDAHLLRTDIRDDGDHYVIEAELPGFDKNQIKVEYDRNYLTISAHREADIKEEKENYIRQERHMGEFVRRFYVKDIDENAIDATFNNGILTIRCTKTNIPKIEQKQIPIH</sequence>
<dbReference type="InterPro" id="IPR002068">
    <property type="entry name" value="A-crystallin/Hsp20_dom"/>
</dbReference>
<gene>
    <name evidence="4" type="ORF">JK635_04885</name>
</gene>
<comment type="similarity">
    <text evidence="1 2">Belongs to the small heat shock protein (HSP20) family.</text>
</comment>
<dbReference type="RefSeq" id="WP_202652863.1">
    <property type="nucleotide sequence ID" value="NZ_JAESWB010000045.1"/>
</dbReference>
<dbReference type="EMBL" id="JAESWB010000045">
    <property type="protein sequence ID" value="MBL4951576.1"/>
    <property type="molecule type" value="Genomic_DNA"/>
</dbReference>
<accession>A0ABS1TJT8</accession>
<dbReference type="PANTHER" id="PTHR11527">
    <property type="entry name" value="HEAT-SHOCK PROTEIN 20 FAMILY MEMBER"/>
    <property type="match status" value="1"/>
</dbReference>
<dbReference type="InterPro" id="IPR031107">
    <property type="entry name" value="Small_HSP"/>
</dbReference>
<dbReference type="CDD" id="cd06471">
    <property type="entry name" value="ACD_LpsHSP_like"/>
    <property type="match status" value="1"/>
</dbReference>
<protein>
    <submittedName>
        <fullName evidence="4">Hsp20/alpha crystallin family protein</fullName>
    </submittedName>
</protein>
<evidence type="ECO:0000256" key="2">
    <source>
        <dbReference type="RuleBase" id="RU003616"/>
    </source>
</evidence>
<evidence type="ECO:0000313" key="5">
    <source>
        <dbReference type="Proteomes" id="UP000623967"/>
    </source>
</evidence>
<organism evidence="4 5">
    <name type="scientific">Neobacillus paridis</name>
    <dbReference type="NCBI Taxonomy" id="2803862"/>
    <lineage>
        <taxon>Bacteria</taxon>
        <taxon>Bacillati</taxon>
        <taxon>Bacillota</taxon>
        <taxon>Bacilli</taxon>
        <taxon>Bacillales</taxon>
        <taxon>Bacillaceae</taxon>
        <taxon>Neobacillus</taxon>
    </lineage>
</organism>
<evidence type="ECO:0000313" key="4">
    <source>
        <dbReference type="EMBL" id="MBL4951576.1"/>
    </source>
</evidence>
<proteinExistence type="inferred from homology"/>
<dbReference type="PROSITE" id="PS01031">
    <property type="entry name" value="SHSP"/>
    <property type="match status" value="1"/>
</dbReference>
<comment type="caution">
    <text evidence="4">The sequence shown here is derived from an EMBL/GenBank/DDBJ whole genome shotgun (WGS) entry which is preliminary data.</text>
</comment>